<dbReference type="GO" id="GO:0005524">
    <property type="term" value="F:ATP binding"/>
    <property type="evidence" value="ECO:0007669"/>
    <property type="project" value="UniProtKB-KW"/>
</dbReference>
<dbReference type="InterPro" id="IPR043128">
    <property type="entry name" value="Rev_trsase/Diguanyl_cyclase"/>
</dbReference>
<dbReference type="PROSITE" id="PS50507">
    <property type="entry name" value="RDRP_SSRNA_POS"/>
    <property type="match status" value="1"/>
</dbReference>
<evidence type="ECO:0000256" key="1">
    <source>
        <dbReference type="ARBA" id="ARBA00022679"/>
    </source>
</evidence>
<dbReference type="Gene3D" id="1.20.960.20">
    <property type="match status" value="1"/>
</dbReference>
<dbReference type="InterPro" id="IPR000605">
    <property type="entry name" value="Helicase_SF3_ssDNA/RNA_vir"/>
</dbReference>
<dbReference type="InterPro" id="IPR007094">
    <property type="entry name" value="RNA-dir_pol_PSvirus"/>
</dbReference>
<feature type="domain" description="SF3 helicase" evidence="9">
    <location>
        <begin position="338"/>
        <end position="511"/>
    </location>
</feature>
<dbReference type="GO" id="GO:0039694">
    <property type="term" value="P:viral RNA genome replication"/>
    <property type="evidence" value="ECO:0007669"/>
    <property type="project" value="InterPro"/>
</dbReference>
<keyword evidence="2" id="KW-0548">Nucleotidyltransferase</keyword>
<dbReference type="InterPro" id="IPR014759">
    <property type="entry name" value="Helicase_SF3_ssRNA_vir"/>
</dbReference>
<keyword evidence="3" id="KW-0547">Nucleotide-binding</keyword>
<protein>
    <recommendedName>
        <fullName evidence="11">Genome polyprotein</fullName>
    </recommendedName>
</protein>
<keyword evidence="6" id="KW-0067">ATP-binding</keyword>
<dbReference type="Gene3D" id="3.30.70.270">
    <property type="match status" value="1"/>
</dbReference>
<evidence type="ECO:0000259" key="8">
    <source>
        <dbReference type="PROSITE" id="PS50507"/>
    </source>
</evidence>
<keyword evidence="7" id="KW-0693">Viral RNA replication</keyword>
<dbReference type="GO" id="GO:0003968">
    <property type="term" value="F:RNA-directed RNA polymerase activity"/>
    <property type="evidence" value="ECO:0007669"/>
    <property type="project" value="InterPro"/>
</dbReference>
<dbReference type="Pfam" id="PF00910">
    <property type="entry name" value="RNA_helicase"/>
    <property type="match status" value="1"/>
</dbReference>
<dbReference type="InterPro" id="IPR001205">
    <property type="entry name" value="RNA-dir_pol_C"/>
</dbReference>
<evidence type="ECO:0000256" key="4">
    <source>
        <dbReference type="ARBA" id="ARBA00022801"/>
    </source>
</evidence>
<evidence type="ECO:0000256" key="2">
    <source>
        <dbReference type="ARBA" id="ARBA00022695"/>
    </source>
</evidence>
<dbReference type="InterPro" id="IPR043504">
    <property type="entry name" value="Peptidase_S1_PA_chymotrypsin"/>
</dbReference>
<dbReference type="PROSITE" id="PS51218">
    <property type="entry name" value="SF3_HELICASE_2"/>
    <property type="match status" value="1"/>
</dbReference>
<dbReference type="GO" id="GO:0006351">
    <property type="term" value="P:DNA-templated transcription"/>
    <property type="evidence" value="ECO:0007669"/>
    <property type="project" value="InterPro"/>
</dbReference>
<dbReference type="GO" id="GO:0003723">
    <property type="term" value="F:RNA binding"/>
    <property type="evidence" value="ECO:0007669"/>
    <property type="project" value="InterPro"/>
</dbReference>
<dbReference type="EMBL" id="KX884495">
    <property type="protein sequence ID" value="APG78914.1"/>
    <property type="molecule type" value="Genomic_RNA"/>
</dbReference>
<dbReference type="SUPFAM" id="SSF56672">
    <property type="entry name" value="DNA/RNA polymerases"/>
    <property type="match status" value="1"/>
</dbReference>
<dbReference type="SUPFAM" id="SSF52540">
    <property type="entry name" value="P-loop containing nucleoside triphosphate hydrolases"/>
    <property type="match status" value="1"/>
</dbReference>
<evidence type="ECO:0008006" key="11">
    <source>
        <dbReference type="Google" id="ProtNLM"/>
    </source>
</evidence>
<evidence type="ECO:0000313" key="10">
    <source>
        <dbReference type="EMBL" id="APG78914.1"/>
    </source>
</evidence>
<evidence type="ECO:0000256" key="7">
    <source>
        <dbReference type="ARBA" id="ARBA00022953"/>
    </source>
</evidence>
<dbReference type="CDD" id="cd23195">
    <property type="entry name" value="Marnaviridae_RdRp"/>
    <property type="match status" value="1"/>
</dbReference>
<name>A0A1L3KNF9_9VIRU</name>
<feature type="domain" description="RdRp catalytic" evidence="8">
    <location>
        <begin position="1326"/>
        <end position="1457"/>
    </location>
</feature>
<proteinExistence type="predicted"/>
<keyword evidence="5" id="KW-0788">Thiol protease</keyword>
<dbReference type="GO" id="GO:0003724">
    <property type="term" value="F:RNA helicase activity"/>
    <property type="evidence" value="ECO:0007669"/>
    <property type="project" value="InterPro"/>
</dbReference>
<dbReference type="Gene3D" id="2.40.10.10">
    <property type="entry name" value="Trypsin-like serine proteases"/>
    <property type="match status" value="1"/>
</dbReference>
<dbReference type="InterPro" id="IPR027417">
    <property type="entry name" value="P-loop_NTPase"/>
</dbReference>
<keyword evidence="4" id="KW-0378">Hydrolase</keyword>
<evidence type="ECO:0000259" key="9">
    <source>
        <dbReference type="PROSITE" id="PS51218"/>
    </source>
</evidence>
<organism evidence="10">
    <name type="scientific">Beihai picorna-like virus 38</name>
    <dbReference type="NCBI Taxonomy" id="1922581"/>
    <lineage>
        <taxon>Viruses</taxon>
        <taxon>Riboviria</taxon>
    </lineage>
</organism>
<keyword evidence="5" id="KW-0645">Protease</keyword>
<evidence type="ECO:0000256" key="6">
    <source>
        <dbReference type="ARBA" id="ARBA00022840"/>
    </source>
</evidence>
<dbReference type="InterPro" id="IPR009003">
    <property type="entry name" value="Peptidase_S1_PA"/>
</dbReference>
<accession>A0A1L3KNF9</accession>
<sequence length="1955" mass="222222">MRIKMYLKVSNEMMATIFDGANALGVNTHSPKEDVWTPDRIRITRSRSMQAQFGQILESITSIRKSVDTITSTMDAVNEVLDKCRQVMKLSGDDSVTEAIIARLESLLILILELNNAHNLQGCLYPMLQYIKTWCPNKSFVYRFQKYLVDILTKDSDDNEVDVPAPQGLEVQGGWFETNWVQLVNGAFGKRLASAINLLILTGFCPEKVSNSFTAEVYQILNLQALRRQNSSILLHIFRTIDWVVDSVVPAFVNKDMSLLLHDEDVSEVDSMYRNALDMVQKDATGQHEANKEKYGVADQAEIVVYLVKTAAAHLAIKQKCKDDTFLQKEFLRRLTVLDKLQNDIQAGWHAKGSRAQPFAVLLRGGSSVGKSSLANIINHAVCQMMGFPEGEEYTVTLNGSDKFQSEYKSSHICVIFDDVGNTRPEKAEGNPLFILIQFINNMHCSALSAEVEKKGKNDIRCRLVIVTTNTSDLHSSYFSVNPSSIMRRFSMVVDVEVKPECMDENGGIHPRFAGISHPDVWNLKIFTVKILRNQDHNLMDRYFLVPQTTTGIVGLMEYLEHAAPEHFETQDRVVEASAALHKKPHCEKHPRFCLPCPACVENFGGLLDYDDCLSCSSTPRELEVQGGKTCPAHPLFEMPCNVCKDEFADKLVDDLRMDFARINAEHDGTDFQVSELSWRDRIKELTSINTESLKELWRQTKEKVKSTDPWLVALGAISAIGLTGLALHQILTPPKLDTEGAIITRIENAARKPENFVERDNKYQRVYSNPLHCPQASVGTTLQQLERKIDTNLQIVTVSAYDEEKRVDYGPTGWANAFPVQNGYWLMVGHEFGDASMYHVSFSNNPNVGTKRFEELLYEVDEWPDEAVGCFKRIPGCDAIVARCPRGGDTTHFSKYMIDKWEDFELSKGMPLLVYHAHISMLKDDVEYKPPSAYVLGTKFDGMERQRLMSGSKFYGDYDCIMYKGGNHKGMCGSMVFLAGADPILIGMHVAGDPGSETCGAIPLCKEMFADLPKMPMKIAETTEFRKSMYDKPIEIQSAVHYKSPIHYIEDKDHNMDVYGQHNIPTSKFKSDIIESPLMPLMKEKMNYEPTHTAPKKKSVRPSRRRHMLETTRNLPPVNPKYIAVAIRDFKRKLKKLVKKKDFKQFVHPLSFDDATSGVPGVKGFDPVNVTSSMGWLLNCPKWKCLVENALAKELGIQTTKFVSKAMVDGRWVYTYEVIFDPEKADVRGETEDNLEWYMEGKRVNAVFRSNLKDEAVTFKKVAADKIRVFAGAPVSLVLICRMLTLPLIQMMTYFPEEFESAVGVDATGRDWDEIRKILVKHGKHRCGDGDFKNYDMLLRPEFTTSAAEILKWMMFECDFGDDLLDVFDSMMTDILYPVYESDGLLYKAYGSGPSGHPLTVVINGLVNCLYMRYAYYAMHQVTELDVIPLFHEVIALITYGDDNAFNVSEKETKFNMITVGEELAKIGLYYTDASKKISEIPFKDIDLIAFLKRTFNFHPVLKEYVGALEKTSIYKSLAMTRKRQKGQRETIAEICAGNLNGALRELYFHSPEEFYAHLPIFMEMANEAVDDAGHRVRDYFRPITEDEIVEGFKKTFSAYPAAKAKMGLEVQSGEVPDWWEDNHLIGPDIPEWWDVQPAQDRPGLEIGTSMGFQTYDYRRMRTTTLALVGLDYLQLVRNMDRIPNGNTWTPDVWEKFHYFRGICVPFQGNLPHSDSQSAEAYSTYVEILIHCYGGQCVDKVPSLPVVEEDPTRFDYETVMYLTVNNVHDVHMRRELIAHFAGQYWGLYDDVRLMRSFKDDILTMALGVQHRRFIRKKTAEIISYVIRKAGSPRLYPIEEEPVFELSERLLLGGHTWMNVFPDDIQSHIVEFFHGEIVHINSFACHKNLDLSEFSEDLLVWNLGGLFNVNTDFYEDEDGNTDASEMELLAVPQTYPIVFNSLDLGEAMGLLGPQD</sequence>
<dbReference type="Pfam" id="PF00680">
    <property type="entry name" value="RdRP_1"/>
    <property type="match status" value="1"/>
</dbReference>
<dbReference type="SUPFAM" id="SSF50494">
    <property type="entry name" value="Trypsin-like serine proteases"/>
    <property type="match status" value="1"/>
</dbReference>
<evidence type="ECO:0000256" key="5">
    <source>
        <dbReference type="ARBA" id="ARBA00022807"/>
    </source>
</evidence>
<evidence type="ECO:0000256" key="3">
    <source>
        <dbReference type="ARBA" id="ARBA00022741"/>
    </source>
</evidence>
<dbReference type="GO" id="GO:0008234">
    <property type="term" value="F:cysteine-type peptidase activity"/>
    <property type="evidence" value="ECO:0007669"/>
    <property type="project" value="UniProtKB-KW"/>
</dbReference>
<keyword evidence="1" id="KW-0808">Transferase</keyword>
<dbReference type="InterPro" id="IPR043502">
    <property type="entry name" value="DNA/RNA_pol_sf"/>
</dbReference>
<reference evidence="10" key="1">
    <citation type="journal article" date="2016" name="Nature">
        <title>Redefining the invertebrate RNA virosphere.</title>
        <authorList>
            <person name="Shi M."/>
            <person name="Lin X.D."/>
            <person name="Tian J.H."/>
            <person name="Chen L.J."/>
            <person name="Chen X."/>
            <person name="Li C.X."/>
            <person name="Qin X.C."/>
            <person name="Li J."/>
            <person name="Cao J.P."/>
            <person name="Eden J.S."/>
            <person name="Buchmann J."/>
            <person name="Wang W."/>
            <person name="Xu J."/>
            <person name="Holmes E.C."/>
            <person name="Zhang Y.Z."/>
        </authorList>
    </citation>
    <scope>NUCLEOTIDE SEQUENCE</scope>
    <source>
        <strain evidence="10">BHZC37430</strain>
    </source>
</reference>